<dbReference type="EMBL" id="WIXP02000004">
    <property type="protein sequence ID" value="KAF6211597.1"/>
    <property type="molecule type" value="Genomic_DNA"/>
</dbReference>
<accession>A0A8S9XRN9</accession>
<dbReference type="InterPro" id="IPR043504">
    <property type="entry name" value="Peptidase_S1_PA_chymotrypsin"/>
</dbReference>
<dbReference type="InterPro" id="IPR009003">
    <property type="entry name" value="Peptidase_S1_PA"/>
</dbReference>
<organism evidence="2 3">
    <name type="scientific">Apolygus lucorum</name>
    <name type="common">Small green plant bug</name>
    <name type="synonym">Lygocoris lucorum</name>
    <dbReference type="NCBI Taxonomy" id="248454"/>
    <lineage>
        <taxon>Eukaryota</taxon>
        <taxon>Metazoa</taxon>
        <taxon>Ecdysozoa</taxon>
        <taxon>Arthropoda</taxon>
        <taxon>Hexapoda</taxon>
        <taxon>Insecta</taxon>
        <taxon>Pterygota</taxon>
        <taxon>Neoptera</taxon>
        <taxon>Paraneoptera</taxon>
        <taxon>Hemiptera</taxon>
        <taxon>Heteroptera</taxon>
        <taxon>Panheteroptera</taxon>
        <taxon>Cimicomorpha</taxon>
        <taxon>Miridae</taxon>
        <taxon>Mirini</taxon>
        <taxon>Apolygus</taxon>
    </lineage>
</organism>
<keyword evidence="1" id="KW-0732">Signal</keyword>
<dbReference type="SUPFAM" id="SSF50494">
    <property type="entry name" value="Trypsin-like serine proteases"/>
    <property type="match status" value="1"/>
</dbReference>
<reference evidence="2" key="1">
    <citation type="journal article" date="2021" name="Mol. Ecol. Resour.">
        <title>Apolygus lucorum genome provides insights into omnivorousness and mesophyll feeding.</title>
        <authorList>
            <person name="Liu Y."/>
            <person name="Liu H."/>
            <person name="Wang H."/>
            <person name="Huang T."/>
            <person name="Liu B."/>
            <person name="Yang B."/>
            <person name="Yin L."/>
            <person name="Li B."/>
            <person name="Zhang Y."/>
            <person name="Zhang S."/>
            <person name="Jiang F."/>
            <person name="Zhang X."/>
            <person name="Ren Y."/>
            <person name="Wang B."/>
            <person name="Wang S."/>
            <person name="Lu Y."/>
            <person name="Wu K."/>
            <person name="Fan W."/>
            <person name="Wang G."/>
        </authorList>
    </citation>
    <scope>NUCLEOTIDE SEQUENCE</scope>
    <source>
        <strain evidence="2">12Hb</strain>
    </source>
</reference>
<evidence type="ECO:0000256" key="1">
    <source>
        <dbReference type="SAM" id="SignalP"/>
    </source>
</evidence>
<comment type="caution">
    <text evidence="2">The sequence shown here is derived from an EMBL/GenBank/DDBJ whole genome shotgun (WGS) entry which is preliminary data.</text>
</comment>
<protein>
    <recommendedName>
        <fullName evidence="4">Peptidase S1 domain-containing protein</fullName>
    </recommendedName>
</protein>
<evidence type="ECO:0008006" key="4">
    <source>
        <dbReference type="Google" id="ProtNLM"/>
    </source>
</evidence>
<sequence length="409" mass="48146">MRFLFILFEFLLAVVFLVPWCSQATADATGKQEKTVRRERADKLRGPVKEERCWLDSTGIHPYLVTVIDQKATADSIRTGFIFSHLGVISTASPVTKKETGNQVDYVFIDAEDALVVAQRIYYIITKLYLTCSQERKVEKVIIHPKWQWSDFDFTYDYAIFVLREQFDASTDLVYPTAPIPNTLYEYFQLIRRVLASNEEYNGCEIPKLHHFIDATTKKHRNTLVQEKFKVKIKNVDETCFDSYCKKFEPPINECNEWKFTKKPWYMICAESGFDSEAEKTLHGGVMVCNNSLVGMVATFGVTQPEKIAIVKPLLMIWPWIHTYKEILWNRTFNKKDWDSPFIENHRLYYEHIHRPYYNKNVTLIARKVKYFRYHGKWGGKSSGNRLEHSFEFHSKLLFTIIFCKFVIY</sequence>
<name>A0A8S9XRN9_APOLU</name>
<evidence type="ECO:0000313" key="2">
    <source>
        <dbReference type="EMBL" id="KAF6211597.1"/>
    </source>
</evidence>
<gene>
    <name evidence="2" type="ORF">GE061_012110</name>
</gene>
<dbReference type="Gene3D" id="2.40.10.10">
    <property type="entry name" value="Trypsin-like serine proteases"/>
    <property type="match status" value="1"/>
</dbReference>
<evidence type="ECO:0000313" key="3">
    <source>
        <dbReference type="Proteomes" id="UP000466442"/>
    </source>
</evidence>
<keyword evidence="3" id="KW-1185">Reference proteome</keyword>
<dbReference type="AlphaFoldDB" id="A0A8S9XRN9"/>
<proteinExistence type="predicted"/>
<dbReference type="Proteomes" id="UP000466442">
    <property type="component" value="Unassembled WGS sequence"/>
</dbReference>
<feature type="signal peptide" evidence="1">
    <location>
        <begin position="1"/>
        <end position="26"/>
    </location>
</feature>
<feature type="chain" id="PRO_5035929894" description="Peptidase S1 domain-containing protein" evidence="1">
    <location>
        <begin position="27"/>
        <end position="409"/>
    </location>
</feature>